<evidence type="ECO:0000256" key="7">
    <source>
        <dbReference type="SAM" id="SignalP"/>
    </source>
</evidence>
<organism evidence="8 9">
    <name type="scientific">Paramuricea clavata</name>
    <name type="common">Red gorgonian</name>
    <name type="synonym">Violescent sea-whip</name>
    <dbReference type="NCBI Taxonomy" id="317549"/>
    <lineage>
        <taxon>Eukaryota</taxon>
        <taxon>Metazoa</taxon>
        <taxon>Cnidaria</taxon>
        <taxon>Anthozoa</taxon>
        <taxon>Octocorallia</taxon>
        <taxon>Malacalcyonacea</taxon>
        <taxon>Plexauridae</taxon>
        <taxon>Paramuricea</taxon>
    </lineage>
</organism>
<feature type="region of interest" description="Disordered" evidence="5">
    <location>
        <begin position="302"/>
        <end position="343"/>
    </location>
</feature>
<evidence type="ECO:0000256" key="1">
    <source>
        <dbReference type="ARBA" id="ARBA00022729"/>
    </source>
</evidence>
<dbReference type="InterPro" id="IPR052598">
    <property type="entry name" value="IgSF_CEA-related"/>
</dbReference>
<evidence type="ECO:0000256" key="5">
    <source>
        <dbReference type="SAM" id="MobiDB-lite"/>
    </source>
</evidence>
<keyword evidence="6" id="KW-0472">Membrane</keyword>
<evidence type="ECO:0000313" key="9">
    <source>
        <dbReference type="Proteomes" id="UP001152795"/>
    </source>
</evidence>
<keyword evidence="4" id="KW-0393">Immunoglobulin domain</keyword>
<keyword evidence="6" id="KW-0812">Transmembrane</keyword>
<dbReference type="PANTHER" id="PTHR44337:SF20">
    <property type="entry name" value="CARCINOEMBRYONIC ANTIGEN-RELATED CELL ADHESION MOLECULE 5-RELATED"/>
    <property type="match status" value="1"/>
</dbReference>
<keyword evidence="1 7" id="KW-0732">Signal</keyword>
<name>A0A6S7GYL7_PARCT</name>
<evidence type="ECO:0000313" key="8">
    <source>
        <dbReference type="EMBL" id="CAB3998444.1"/>
    </source>
</evidence>
<reference evidence="8" key="1">
    <citation type="submission" date="2020-04" db="EMBL/GenBank/DDBJ databases">
        <authorList>
            <person name="Alioto T."/>
            <person name="Alioto T."/>
            <person name="Gomez Garrido J."/>
        </authorList>
    </citation>
    <scope>NUCLEOTIDE SEQUENCE</scope>
    <source>
        <strain evidence="8">A484AB</strain>
    </source>
</reference>
<feature type="region of interest" description="Disordered" evidence="5">
    <location>
        <begin position="493"/>
        <end position="523"/>
    </location>
</feature>
<evidence type="ECO:0000256" key="3">
    <source>
        <dbReference type="ARBA" id="ARBA00023180"/>
    </source>
</evidence>
<feature type="chain" id="PRO_5043938452" evidence="7">
    <location>
        <begin position="22"/>
        <end position="523"/>
    </location>
</feature>
<proteinExistence type="predicted"/>
<dbReference type="Pfam" id="PF13927">
    <property type="entry name" value="Ig_3"/>
    <property type="match status" value="2"/>
</dbReference>
<keyword evidence="9" id="KW-1185">Reference proteome</keyword>
<dbReference type="AlphaFoldDB" id="A0A6S7GYL7"/>
<dbReference type="InterPro" id="IPR036179">
    <property type="entry name" value="Ig-like_dom_sf"/>
</dbReference>
<accession>A0A6S7GYL7</accession>
<dbReference type="InterPro" id="IPR003598">
    <property type="entry name" value="Ig_sub2"/>
</dbReference>
<dbReference type="SUPFAM" id="SSF48726">
    <property type="entry name" value="Immunoglobulin"/>
    <property type="match status" value="2"/>
</dbReference>
<dbReference type="InterPro" id="IPR013783">
    <property type="entry name" value="Ig-like_fold"/>
</dbReference>
<feature type="compositionally biased region" description="Polar residues" evidence="5">
    <location>
        <begin position="329"/>
        <end position="343"/>
    </location>
</feature>
<dbReference type="OrthoDB" id="5989357at2759"/>
<dbReference type="Proteomes" id="UP001152795">
    <property type="component" value="Unassembled WGS sequence"/>
</dbReference>
<feature type="compositionally biased region" description="Basic and acidic residues" evidence="5">
    <location>
        <begin position="510"/>
        <end position="523"/>
    </location>
</feature>
<dbReference type="Gene3D" id="2.60.40.10">
    <property type="entry name" value="Immunoglobulins"/>
    <property type="match status" value="2"/>
</dbReference>
<evidence type="ECO:0000256" key="4">
    <source>
        <dbReference type="ARBA" id="ARBA00023319"/>
    </source>
</evidence>
<keyword evidence="8" id="KW-0675">Receptor</keyword>
<dbReference type="PROSITE" id="PS50835">
    <property type="entry name" value="IG_LIKE"/>
    <property type="match status" value="2"/>
</dbReference>
<evidence type="ECO:0000256" key="2">
    <source>
        <dbReference type="ARBA" id="ARBA00023157"/>
    </source>
</evidence>
<dbReference type="SMART" id="SM00408">
    <property type="entry name" value="IGc2"/>
    <property type="match status" value="2"/>
</dbReference>
<feature type="transmembrane region" description="Helical" evidence="6">
    <location>
        <begin position="350"/>
        <end position="372"/>
    </location>
</feature>
<sequence>MTGVGFLVIYGLTFVLFPCQGEIIPPPDGTELTFLNGSNANITWSFDDDISKVDIRAWYFTSSDGSFNAERLAIIVFDQEPQIEKTGLSGVTIVKPATLILKNVNQTYNGTYRFSLAAVNSGDSDVVVFIAMQPNVTFSCSSPETVNEGDNFTCVCRGEGGNPPADVTWYKDGVQIGGTGKEEQTLTLSNVGGTDNGTYKCVAQSHINATDEKSIEIIVKLNFKPNNTTLTLTPNTAVVGASVVITCKSEGLPEPRYIITRNGTVVSTYKTYTISEVMGNDAGTCTYKCIASNKLGNDSACSNLTVEPRPPPTSPPTRPPLTGPLPTSKESTTTNPDKPSSNDTSGGIEWYIIAVILVSGIIIVILLSYIVWCSRRRWLRNRKPEQNPEAQTTDTTYQALDLTKMNTEDNYQSLRNTKPQSNPEPQRTEVDTTYQALDLSKMNTEDNYQSLRNRGPELNPETKTTEADTTYQELDLTKMNTEDNYQSLRVNAASNEAVNDDESTIYTELSKTRDEENKYQSLT</sequence>
<evidence type="ECO:0000256" key="6">
    <source>
        <dbReference type="SAM" id="Phobius"/>
    </source>
</evidence>
<keyword evidence="3" id="KW-0325">Glycoprotein</keyword>
<dbReference type="EMBL" id="CACRXK020003356">
    <property type="protein sequence ID" value="CAB3998444.1"/>
    <property type="molecule type" value="Genomic_DNA"/>
</dbReference>
<feature type="compositionally biased region" description="Pro residues" evidence="5">
    <location>
        <begin position="308"/>
        <end position="323"/>
    </location>
</feature>
<keyword evidence="2" id="KW-1015">Disulfide bond</keyword>
<dbReference type="InterPro" id="IPR007110">
    <property type="entry name" value="Ig-like_dom"/>
</dbReference>
<feature type="signal peptide" evidence="7">
    <location>
        <begin position="1"/>
        <end position="21"/>
    </location>
</feature>
<keyword evidence="6" id="KW-1133">Transmembrane helix</keyword>
<dbReference type="CDD" id="cd00096">
    <property type="entry name" value="Ig"/>
    <property type="match status" value="1"/>
</dbReference>
<comment type="caution">
    <text evidence="8">The sequence shown here is derived from an EMBL/GenBank/DDBJ whole genome shotgun (WGS) entry which is preliminary data.</text>
</comment>
<gene>
    <name evidence="8" type="ORF">PACLA_8A019898</name>
</gene>
<dbReference type="PANTHER" id="PTHR44337">
    <property type="entry name" value="CARCINOEMBRYONIC ANTIGEN-RELATED CELL ADHESION MOLECULE 8"/>
    <property type="match status" value="1"/>
</dbReference>
<dbReference type="InterPro" id="IPR003599">
    <property type="entry name" value="Ig_sub"/>
</dbReference>
<protein>
    <submittedName>
        <fullName evidence="8">B-cell receptor CD22-like</fullName>
    </submittedName>
</protein>
<dbReference type="SMART" id="SM00409">
    <property type="entry name" value="IG"/>
    <property type="match status" value="2"/>
</dbReference>